<evidence type="ECO:0000256" key="3">
    <source>
        <dbReference type="ARBA" id="ARBA00022676"/>
    </source>
</evidence>
<name>A0A380A6H8_9GAMM</name>
<keyword evidence="2" id="KW-0997">Cell inner membrane</keyword>
<dbReference type="AlphaFoldDB" id="A0A380A6H8"/>
<sequence>MIVHIFENIPHHYHNFMRFFVEYASHDSSGAVVSNNNSIMHKVYIPIDTNLETHNDNMAKMTLLDCEVCSYDGHKSLIKALKAEDPNRQFIFHSMLSRRLWLELMLTSLPARSHWVSWGGDLYQNIFVQATFKQQVAKWVQALTCRRFASVKSLNPGDGQLIKQILGRKKVDTLPYPLVGVEVPTRLTETAKSPCTLLLGNSAAPSNNHFELLAAVAHLKNKEIKVVMPLNYAGSQDYIATVIKQGEQLFGDKFEPLLNMLTKQEYDQLLLAVDVAVFAHDRQQGLYVAYHMMLHGKKLFLKQSTTSYSNFIQYGFYVQSLSELASYDYSQLLVIEPQQQRHNQQQMINTFTEQALGPQWFAFFSQLDGVVD</sequence>
<evidence type="ECO:0000256" key="5">
    <source>
        <dbReference type="ARBA" id="ARBA00023136"/>
    </source>
</evidence>
<keyword evidence="1" id="KW-1003">Cell membrane</keyword>
<dbReference type="EMBL" id="UGYV01000001">
    <property type="protein sequence ID" value="SUI75370.1"/>
    <property type="molecule type" value="Genomic_DNA"/>
</dbReference>
<dbReference type="InterPro" id="IPR009993">
    <property type="entry name" value="WecF"/>
</dbReference>
<evidence type="ECO:0000256" key="4">
    <source>
        <dbReference type="ARBA" id="ARBA00022679"/>
    </source>
</evidence>
<evidence type="ECO:0000313" key="7">
    <source>
        <dbReference type="Proteomes" id="UP000255061"/>
    </source>
</evidence>
<dbReference type="GO" id="GO:0009246">
    <property type="term" value="P:enterobacterial common antigen biosynthetic process"/>
    <property type="evidence" value="ECO:0007669"/>
    <property type="project" value="InterPro"/>
</dbReference>
<evidence type="ECO:0000313" key="6">
    <source>
        <dbReference type="EMBL" id="SUI75370.1"/>
    </source>
</evidence>
<dbReference type="Pfam" id="PF07429">
    <property type="entry name" value="Glyco_transf_56"/>
    <property type="match status" value="1"/>
</dbReference>
<dbReference type="RefSeq" id="WP_115405976.1">
    <property type="nucleotide sequence ID" value="NZ_UGYV01000001.1"/>
</dbReference>
<organism evidence="6 7">
    <name type="scientific">Shewanella morhuae</name>
    <dbReference type="NCBI Taxonomy" id="365591"/>
    <lineage>
        <taxon>Bacteria</taxon>
        <taxon>Pseudomonadati</taxon>
        <taxon>Pseudomonadota</taxon>
        <taxon>Gammaproteobacteria</taxon>
        <taxon>Alteromonadales</taxon>
        <taxon>Shewanellaceae</taxon>
        <taxon>Shewanella</taxon>
    </lineage>
</organism>
<protein>
    <submittedName>
        <fullName evidence="6">4-alpha-L-fucosyltransferase</fullName>
        <ecNumber evidence="6">2.4.1.-</ecNumber>
    </submittedName>
</protein>
<dbReference type="GO" id="GO:0008417">
    <property type="term" value="F:fucosyltransferase activity"/>
    <property type="evidence" value="ECO:0007669"/>
    <property type="project" value="InterPro"/>
</dbReference>
<evidence type="ECO:0000256" key="1">
    <source>
        <dbReference type="ARBA" id="ARBA00022475"/>
    </source>
</evidence>
<accession>A0A380A6H8</accession>
<dbReference type="EC" id="2.4.1.-" evidence="6"/>
<proteinExistence type="predicted"/>
<keyword evidence="4 6" id="KW-0808">Transferase</keyword>
<evidence type="ECO:0000256" key="2">
    <source>
        <dbReference type="ARBA" id="ARBA00022519"/>
    </source>
</evidence>
<keyword evidence="5" id="KW-0472">Membrane</keyword>
<keyword evidence="3 6" id="KW-0328">Glycosyltransferase</keyword>
<gene>
    <name evidence="6" type="primary">wecF</name>
    <name evidence="6" type="ORF">NCTC10736_01698</name>
</gene>
<dbReference type="Proteomes" id="UP000255061">
    <property type="component" value="Unassembled WGS sequence"/>
</dbReference>
<reference evidence="6 7" key="1">
    <citation type="submission" date="2018-06" db="EMBL/GenBank/DDBJ databases">
        <authorList>
            <consortium name="Pathogen Informatics"/>
            <person name="Doyle S."/>
        </authorList>
    </citation>
    <scope>NUCLEOTIDE SEQUENCE [LARGE SCALE GENOMIC DNA]</scope>
    <source>
        <strain evidence="6 7">NCTC10736</strain>
    </source>
</reference>